<dbReference type="SUPFAM" id="SSF109604">
    <property type="entry name" value="HD-domain/PDEase-like"/>
    <property type="match status" value="1"/>
</dbReference>
<dbReference type="PIRSF" id="PIRSF006288">
    <property type="entry name" value="PII_uridyltransf"/>
    <property type="match status" value="1"/>
</dbReference>
<comment type="caution">
    <text evidence="7">Lacks conserved residue(s) required for the propagation of feature annotation.</text>
</comment>
<dbReference type="PANTHER" id="PTHR47320">
    <property type="entry name" value="BIFUNCTIONAL URIDYLYLTRANSFERASE/URIDYLYL-REMOVING ENZYME"/>
    <property type="match status" value="1"/>
</dbReference>
<dbReference type="PANTHER" id="PTHR47320:SF1">
    <property type="entry name" value="BIFUNCTIONAL URIDYLYLTRANSFERASE_URIDYLYL-REMOVING ENZYME"/>
    <property type="match status" value="1"/>
</dbReference>
<dbReference type="InterPro" id="IPR045865">
    <property type="entry name" value="ACT-like_dom_sf"/>
</dbReference>
<keyword evidence="11" id="KW-1185">Reference proteome</keyword>
<dbReference type="EC" id="2.7.7.59" evidence="7"/>
<name>A0A1A8XWE0_9PROT</name>
<dbReference type="GO" id="GO:0008081">
    <property type="term" value="F:phosphoric diester hydrolase activity"/>
    <property type="evidence" value="ECO:0007669"/>
    <property type="project" value="UniProtKB-UniRule"/>
</dbReference>
<dbReference type="STRING" id="1860102.ACCAA_660077"/>
<accession>A0A1A8XWE0</accession>
<comment type="domain">
    <text evidence="7">Has four distinct domains: an N-terminal nucleotidyltransferase (NT) domain responsible for UTase activity, a central HD domain that encodes UR activity, and two C-terminal ACT domains that seem to have a role in glutamine sensing.</text>
</comment>
<keyword evidence="5 7" id="KW-0460">Magnesium</keyword>
<feature type="region of interest" description="Uridylyltransferase" evidence="7">
    <location>
        <begin position="1"/>
        <end position="324"/>
    </location>
</feature>
<dbReference type="Pfam" id="PF01909">
    <property type="entry name" value="NTP_transf_2"/>
    <property type="match status" value="1"/>
</dbReference>
<organism evidence="10 11">
    <name type="scientific">Candidatus Accumulibacter aalborgensis</name>
    <dbReference type="NCBI Taxonomy" id="1860102"/>
    <lineage>
        <taxon>Bacteria</taxon>
        <taxon>Pseudomonadati</taxon>
        <taxon>Pseudomonadota</taxon>
        <taxon>Betaproteobacteria</taxon>
        <taxon>Candidatus Accumulibacter</taxon>
    </lineage>
</organism>
<evidence type="ECO:0000256" key="7">
    <source>
        <dbReference type="HAMAP-Rule" id="MF_00277"/>
    </source>
</evidence>
<evidence type="ECO:0000256" key="4">
    <source>
        <dbReference type="ARBA" id="ARBA00022801"/>
    </source>
</evidence>
<feature type="domain" description="ACT" evidence="8">
    <location>
        <begin position="800"/>
        <end position="868"/>
    </location>
</feature>
<dbReference type="SMART" id="SM00471">
    <property type="entry name" value="HDc"/>
    <property type="match status" value="1"/>
</dbReference>
<comment type="function">
    <text evidence="7">Modifies, by uridylylation and deuridylylation, the PII regulatory proteins (GlnB and homologs), in response to the nitrogen status of the cell that GlnD senses through the glutamine level. Under low glutamine levels, catalyzes the conversion of the PII proteins and UTP to PII-UMP and PPi, while under higher glutamine levels, GlnD hydrolyzes PII-UMP to PII and UMP (deuridylylation). Thus, controls uridylylation state and activity of the PII proteins, and plays an important role in the regulation of nitrogen metabolism.</text>
</comment>
<dbReference type="PROSITE" id="PS51671">
    <property type="entry name" value="ACT"/>
    <property type="match status" value="2"/>
</dbReference>
<dbReference type="NCBIfam" id="TIGR01693">
    <property type="entry name" value="UTase_glnD"/>
    <property type="match status" value="1"/>
</dbReference>
<dbReference type="PROSITE" id="PS51831">
    <property type="entry name" value="HD"/>
    <property type="match status" value="1"/>
</dbReference>
<dbReference type="GO" id="GO:0006808">
    <property type="term" value="P:regulation of nitrogen utilization"/>
    <property type="evidence" value="ECO:0007669"/>
    <property type="project" value="UniProtKB-UniRule"/>
</dbReference>
<reference evidence="10 11" key="1">
    <citation type="submission" date="2016-06" db="EMBL/GenBank/DDBJ databases">
        <authorList>
            <person name="Kjaerup R.B."/>
            <person name="Dalgaard T.S."/>
            <person name="Juul-Madsen H.R."/>
        </authorList>
    </citation>
    <scope>NUCLEOTIDE SEQUENCE [LARGE SCALE GENOMIC DNA]</scope>
    <source>
        <strain evidence="10">3</strain>
    </source>
</reference>
<dbReference type="Proteomes" id="UP000199169">
    <property type="component" value="Unassembled WGS sequence"/>
</dbReference>
<dbReference type="GO" id="GO:0008773">
    <property type="term" value="F:[protein-PII] uridylyltransferase activity"/>
    <property type="evidence" value="ECO:0007669"/>
    <property type="project" value="UniProtKB-UniRule"/>
</dbReference>
<feature type="domain" description="ACT" evidence="8">
    <location>
        <begin position="686"/>
        <end position="766"/>
    </location>
</feature>
<keyword evidence="4 7" id="KW-0378">Hydrolase</keyword>
<dbReference type="Pfam" id="PF08335">
    <property type="entry name" value="GlnD_UR_UTase"/>
    <property type="match status" value="1"/>
</dbReference>
<dbReference type="HAMAP" id="MF_00277">
    <property type="entry name" value="PII_uridylyl_transf"/>
    <property type="match status" value="1"/>
</dbReference>
<dbReference type="Gene3D" id="1.20.120.330">
    <property type="entry name" value="Nucleotidyltransferases domain 2"/>
    <property type="match status" value="1"/>
</dbReference>
<dbReference type="CDD" id="cd05401">
    <property type="entry name" value="NT_GlnE_GlnD_like"/>
    <property type="match status" value="1"/>
</dbReference>
<dbReference type="InterPro" id="IPR002912">
    <property type="entry name" value="ACT_dom"/>
</dbReference>
<dbReference type="AlphaFoldDB" id="A0A1A8XWE0"/>
<evidence type="ECO:0000256" key="6">
    <source>
        <dbReference type="ARBA" id="ARBA00023268"/>
    </source>
</evidence>
<comment type="cofactor">
    <cofactor evidence="7">
        <name>Mg(2+)</name>
        <dbReference type="ChEBI" id="CHEBI:18420"/>
    </cofactor>
</comment>
<evidence type="ECO:0000256" key="3">
    <source>
        <dbReference type="ARBA" id="ARBA00022737"/>
    </source>
</evidence>
<dbReference type="InterPro" id="IPR013546">
    <property type="entry name" value="PII_UdlTrfase/GS_AdlTrfase"/>
</dbReference>
<evidence type="ECO:0000259" key="8">
    <source>
        <dbReference type="PROSITE" id="PS51671"/>
    </source>
</evidence>
<evidence type="ECO:0000259" key="9">
    <source>
        <dbReference type="PROSITE" id="PS51831"/>
    </source>
</evidence>
<dbReference type="CDD" id="cd04899">
    <property type="entry name" value="ACT_ACR-UUR-like_2"/>
    <property type="match status" value="1"/>
</dbReference>
<dbReference type="EC" id="3.1.4.-" evidence="7"/>
<dbReference type="InterPro" id="IPR010043">
    <property type="entry name" value="UTase/UR"/>
</dbReference>
<gene>
    <name evidence="7 10" type="primary">glnD</name>
    <name evidence="10" type="ORF">ACCAA_660077</name>
</gene>
<dbReference type="EMBL" id="FLQX01000145">
    <property type="protein sequence ID" value="SBT09036.1"/>
    <property type="molecule type" value="Genomic_DNA"/>
</dbReference>
<comment type="activity regulation">
    <text evidence="7">Uridylyltransferase (UTase) activity is inhibited by glutamine, while glutamine activates uridylyl-removing (UR) activity.</text>
</comment>
<dbReference type="RefSeq" id="WP_186408591.1">
    <property type="nucleotide sequence ID" value="NZ_FLQX01000145.1"/>
</dbReference>
<keyword evidence="6 7" id="KW-0511">Multifunctional enzyme</keyword>
<proteinExistence type="inferred from homology"/>
<evidence type="ECO:0000256" key="5">
    <source>
        <dbReference type="ARBA" id="ARBA00022842"/>
    </source>
</evidence>
<dbReference type="Gene3D" id="3.30.70.260">
    <property type="match status" value="1"/>
</dbReference>
<dbReference type="SUPFAM" id="SSF81593">
    <property type="entry name" value="Nucleotidyltransferase substrate binding subunit/domain"/>
    <property type="match status" value="1"/>
</dbReference>
<dbReference type="Pfam" id="PF01966">
    <property type="entry name" value="HD"/>
    <property type="match status" value="1"/>
</dbReference>
<keyword evidence="3" id="KW-0677">Repeat</keyword>
<dbReference type="InterPro" id="IPR003607">
    <property type="entry name" value="HD/PDEase_dom"/>
</dbReference>
<evidence type="ECO:0000256" key="2">
    <source>
        <dbReference type="ARBA" id="ARBA00022695"/>
    </source>
</evidence>
<keyword evidence="2 7" id="KW-0548">Nucleotidyltransferase</keyword>
<dbReference type="InterPro" id="IPR006674">
    <property type="entry name" value="HD_domain"/>
</dbReference>
<dbReference type="InterPro" id="IPR043519">
    <property type="entry name" value="NT_sf"/>
</dbReference>
<keyword evidence="1 7" id="KW-0808">Transferase</keyword>
<comment type="catalytic activity">
    <reaction evidence="7">
        <text>[protein-PII]-uridylyl-L-tyrosine + H2O = [protein-PII]-L-tyrosine + UMP + H(+)</text>
        <dbReference type="Rhea" id="RHEA:48600"/>
        <dbReference type="Rhea" id="RHEA-COMP:12147"/>
        <dbReference type="Rhea" id="RHEA-COMP:12148"/>
        <dbReference type="ChEBI" id="CHEBI:15377"/>
        <dbReference type="ChEBI" id="CHEBI:15378"/>
        <dbReference type="ChEBI" id="CHEBI:46858"/>
        <dbReference type="ChEBI" id="CHEBI:57865"/>
        <dbReference type="ChEBI" id="CHEBI:90602"/>
    </reaction>
</comment>
<dbReference type="InterPro" id="IPR002934">
    <property type="entry name" value="Polymerase_NTP_transf_dom"/>
</dbReference>
<dbReference type="CDD" id="cd00077">
    <property type="entry name" value="HDc"/>
    <property type="match status" value="1"/>
</dbReference>
<protein>
    <recommendedName>
        <fullName evidence="7">Bifunctional uridylyltransferase/uridylyl-removing enzyme</fullName>
        <shortName evidence="7">UTase/UR</shortName>
    </recommendedName>
    <alternativeName>
        <fullName evidence="7">Bifunctional [protein-PII] modification enzyme</fullName>
    </alternativeName>
    <alternativeName>
        <fullName evidence="7">Bifunctional nitrogen sensor protein</fullName>
    </alternativeName>
    <domain>
        <recommendedName>
            <fullName evidence="7">[Protein-PII] uridylyltransferase</fullName>
            <shortName evidence="7">PII uridylyltransferase</shortName>
            <shortName evidence="7">UTase</shortName>
            <ecNumber evidence="7">2.7.7.59</ecNumber>
        </recommendedName>
    </domain>
    <domain>
        <recommendedName>
            <fullName evidence="7">[Protein-PII]-UMP uridylyl-removing enzyme</fullName>
            <shortName evidence="7">UR</shortName>
            <ecNumber evidence="7">3.1.4.-</ecNumber>
        </recommendedName>
    </domain>
</protein>
<evidence type="ECO:0000313" key="10">
    <source>
        <dbReference type="EMBL" id="SBT09036.1"/>
    </source>
</evidence>
<dbReference type="CDD" id="cd04900">
    <property type="entry name" value="ACT_UUR-like_1"/>
    <property type="match status" value="1"/>
</dbReference>
<feature type="domain" description="HD" evidence="9">
    <location>
        <begin position="443"/>
        <end position="565"/>
    </location>
</feature>
<dbReference type="Gene3D" id="1.10.3210.10">
    <property type="entry name" value="Hypothetical protein af1432"/>
    <property type="match status" value="1"/>
</dbReference>
<dbReference type="NCBIfam" id="NF002837">
    <property type="entry name" value="PRK03059.1"/>
    <property type="match status" value="1"/>
</dbReference>
<comment type="catalytic activity">
    <reaction evidence="7">
        <text>[protein-PII]-L-tyrosine + UTP = [protein-PII]-uridylyl-L-tyrosine + diphosphate</text>
        <dbReference type="Rhea" id="RHEA:13673"/>
        <dbReference type="Rhea" id="RHEA-COMP:12147"/>
        <dbReference type="Rhea" id="RHEA-COMP:12148"/>
        <dbReference type="ChEBI" id="CHEBI:33019"/>
        <dbReference type="ChEBI" id="CHEBI:46398"/>
        <dbReference type="ChEBI" id="CHEBI:46858"/>
        <dbReference type="ChEBI" id="CHEBI:90602"/>
        <dbReference type="EC" id="2.7.7.59"/>
    </reaction>
</comment>
<comment type="similarity">
    <text evidence="7">Belongs to the GlnD family.</text>
</comment>
<dbReference type="SUPFAM" id="SSF81301">
    <property type="entry name" value="Nucleotidyltransferase"/>
    <property type="match status" value="1"/>
</dbReference>
<evidence type="ECO:0000313" key="11">
    <source>
        <dbReference type="Proteomes" id="UP000199169"/>
    </source>
</evidence>
<sequence length="868" mass="98346">MKIEAVARNALIARLKGRLHEGQRTICEEFVAEGDAIHLLQQRCRLIDEVLGQLWSELGLPASLALVAVGGYGRGELYPASDVDLLILLPEPPDSVLAAQLEQLVCLLWDIGLETGHSVRTLEQCLEEAAGDTTVQTAMIEARLLAGSASLFHGFCSLLKGSLDGQTFFQTKRMEQEDRHQRFSDSPCSLEANCKDGPGGLRDLQIILWIAQAAGYGKCWRDLEQRGFITGEEEKLLEECEAFLRRLRIHLHLHVGRREDRLLFEYQTALAEQLGFTATDARRSSEQLMQEYYRTAKTITQINSILLQNLGAALFPLPDEPPQAINERFQKTHEFLDVVHENVFVNTPEAILEAFLLRQQQLDLNEMSARTQRALWRARDLIDDDFRRDPANRARFLAIFKQGRGLVQEFRRLNQFGILGRYLPAFGRIVGQMQHDLFHVYTVDQHILQVLRNLRRFAMEEFAHEYPFCTRLLSDLGDPWILYIAALFHDIAKGRGGDHSELGAVDARQFCADHELAAEDTDLVVWLVRQHLVMSSVAQKQDISDPGVVARFAGIVGDERHLIALYLLTVADIRGTSPKVWNAWKGQLLEQLFTATRRFLLSREALPMPDGTIAQRQHEALRLMRYFALPQNAHERLWQQVDTVYFLRQSADEIAWHARTLHEHEHDAIDQPVVKARLNPFGEGLEVMVYTQDQTDLFLRIVGFFSRAGYSIVDAKIHTTRDGYALDTFILLDISDRDSDRAMIAYVEHELGDRLSHQAPVDIPAGGRVSRQVRHFPLQPQVSIQPLVSIEPDETGKLFVLTVVAADRPGLLFIIAKKLAEHGANLHTAKIATLGERVEDTFLISGAELEESTGRVRLETDLLKHLQV</sequence>
<dbReference type="SUPFAM" id="SSF55021">
    <property type="entry name" value="ACT-like"/>
    <property type="match status" value="2"/>
</dbReference>
<evidence type="ECO:0000256" key="1">
    <source>
        <dbReference type="ARBA" id="ARBA00022679"/>
    </source>
</evidence>